<comment type="cofactor">
    <cofactor evidence="1">
        <name>[4Fe-4S] cluster</name>
        <dbReference type="ChEBI" id="CHEBI:49883"/>
    </cofactor>
</comment>
<dbReference type="SUPFAM" id="SSF52242">
    <property type="entry name" value="Cobalamin (vitamin B12)-binding domain"/>
    <property type="match status" value="1"/>
</dbReference>
<dbReference type="GO" id="GO:0016740">
    <property type="term" value="F:transferase activity"/>
    <property type="evidence" value="ECO:0007669"/>
    <property type="project" value="UniProtKB-KW"/>
</dbReference>
<evidence type="ECO:0000256" key="2">
    <source>
        <dbReference type="ARBA" id="ARBA00022603"/>
    </source>
</evidence>
<evidence type="ECO:0000256" key="6">
    <source>
        <dbReference type="ARBA" id="ARBA00023004"/>
    </source>
</evidence>
<dbReference type="CDD" id="cd01335">
    <property type="entry name" value="Radical_SAM"/>
    <property type="match status" value="1"/>
</dbReference>
<evidence type="ECO:0000256" key="1">
    <source>
        <dbReference type="ARBA" id="ARBA00001966"/>
    </source>
</evidence>
<evidence type="ECO:0000259" key="8">
    <source>
        <dbReference type="PROSITE" id="PS51332"/>
    </source>
</evidence>
<proteinExistence type="predicted"/>
<dbReference type="SFLD" id="SFLDG01123">
    <property type="entry name" value="methyltransferase_(Class_B)"/>
    <property type="match status" value="1"/>
</dbReference>
<evidence type="ECO:0000256" key="5">
    <source>
        <dbReference type="ARBA" id="ARBA00022723"/>
    </source>
</evidence>
<keyword evidence="3 10" id="KW-0808">Transferase</keyword>
<evidence type="ECO:0000256" key="4">
    <source>
        <dbReference type="ARBA" id="ARBA00022691"/>
    </source>
</evidence>
<reference evidence="10 11" key="1">
    <citation type="submission" date="2019-02" db="EMBL/GenBank/DDBJ databases">
        <title>Deep-cultivation of Planctomycetes and their phenomic and genomic characterization uncovers novel biology.</title>
        <authorList>
            <person name="Wiegand S."/>
            <person name="Jogler M."/>
            <person name="Boedeker C."/>
            <person name="Pinto D."/>
            <person name="Vollmers J."/>
            <person name="Rivas-Marin E."/>
            <person name="Kohn T."/>
            <person name="Peeters S.H."/>
            <person name="Heuer A."/>
            <person name="Rast P."/>
            <person name="Oberbeckmann S."/>
            <person name="Bunk B."/>
            <person name="Jeske O."/>
            <person name="Meyerdierks A."/>
            <person name="Storesund J.E."/>
            <person name="Kallscheuer N."/>
            <person name="Luecker S."/>
            <person name="Lage O.M."/>
            <person name="Pohl T."/>
            <person name="Merkel B.J."/>
            <person name="Hornburger P."/>
            <person name="Mueller R.-W."/>
            <person name="Bruemmer F."/>
            <person name="Labrenz M."/>
            <person name="Spormann A.M."/>
            <person name="Op den Camp H."/>
            <person name="Overmann J."/>
            <person name="Amann R."/>
            <person name="Jetten M.S.M."/>
            <person name="Mascher T."/>
            <person name="Medema M.H."/>
            <person name="Devos D.P."/>
            <person name="Kaster A.-K."/>
            <person name="Ovreas L."/>
            <person name="Rohde M."/>
            <person name="Galperin M.Y."/>
            <person name="Jogler C."/>
        </authorList>
    </citation>
    <scope>NUCLEOTIDE SEQUENCE [LARGE SCALE GENOMIC DNA]</scope>
    <source>
        <strain evidence="10 11">Pla163</strain>
    </source>
</reference>
<keyword evidence="11" id="KW-1185">Reference proteome</keyword>
<keyword evidence="7" id="KW-0411">Iron-sulfur</keyword>
<dbReference type="SMART" id="SM00729">
    <property type="entry name" value="Elp3"/>
    <property type="match status" value="1"/>
</dbReference>
<dbReference type="InterPro" id="IPR036724">
    <property type="entry name" value="Cobalamin-bd_sf"/>
</dbReference>
<dbReference type="InterPro" id="IPR006158">
    <property type="entry name" value="Cobalamin-bd"/>
</dbReference>
<dbReference type="SFLD" id="SFLDS00029">
    <property type="entry name" value="Radical_SAM"/>
    <property type="match status" value="1"/>
</dbReference>
<keyword evidence="4" id="KW-0949">S-adenosyl-L-methionine</keyword>
<dbReference type="Pfam" id="PF04055">
    <property type="entry name" value="Radical_SAM"/>
    <property type="match status" value="1"/>
</dbReference>
<dbReference type="Proteomes" id="UP000319342">
    <property type="component" value="Chromosome"/>
</dbReference>
<dbReference type="PANTHER" id="PTHR43409:SF7">
    <property type="entry name" value="BLL1977 PROTEIN"/>
    <property type="match status" value="1"/>
</dbReference>
<protein>
    <submittedName>
        <fullName evidence="10">(Dimethylallyl)adenosine tRNA methylthiotransferase MiaB</fullName>
        <ecNumber evidence="10">2.-.-.-</ecNumber>
    </submittedName>
</protein>
<dbReference type="AlphaFoldDB" id="A0A518CWM2"/>
<gene>
    <name evidence="10" type="primary">miaB_2</name>
    <name evidence="10" type="ORF">Pla163_07310</name>
</gene>
<feature type="domain" description="Radical SAM core" evidence="9">
    <location>
        <begin position="193"/>
        <end position="413"/>
    </location>
</feature>
<evidence type="ECO:0000313" key="11">
    <source>
        <dbReference type="Proteomes" id="UP000319342"/>
    </source>
</evidence>
<name>A0A518CWM2_9BACT</name>
<keyword evidence="2" id="KW-0489">Methyltransferase</keyword>
<dbReference type="GO" id="GO:0051539">
    <property type="term" value="F:4 iron, 4 sulfur cluster binding"/>
    <property type="evidence" value="ECO:0007669"/>
    <property type="project" value="UniProtKB-KW"/>
</dbReference>
<dbReference type="InterPro" id="IPR034466">
    <property type="entry name" value="Methyltransferase_Class_B"/>
</dbReference>
<dbReference type="InterPro" id="IPR007197">
    <property type="entry name" value="rSAM"/>
</dbReference>
<dbReference type="InterPro" id="IPR006638">
    <property type="entry name" value="Elp3/MiaA/NifB-like_rSAM"/>
</dbReference>
<sequence>MVRTALVQTYHPYTQFTHVHPLGVMMIAAVARERGHGDMHILDMKVEDWTPERCVEELERLAPDVVGLSAMTYEAGCMHELAKLVRERLPKAVVVCGGPHPSVASDDVMKDENVHIVVRGEGEVTFADVLDGVALGRTEWSGCEGISWRNAEGEVVHEPDRSPPRDLDELPFPAWDLVDHAKYHKVPRGGVIYAHKEFATMFSSRACPWRCTYCHNSYGKVFRERSAENVLAEMRLLVEDYGVKEFVFMDDIFNFKPERAKTIARGIIDNGWKIKLTFPNGFRGDILDEELVVLLKQAGMYRCMIAVESAVPRIQKVMKKNLKIDKVRHIVDFTAKQGVMVHGAFMLGFPTETEEEMEATIDWAASSSFHTAAFFRVIPFKGTELFKQVENAGFELPNDWSTYEPYQSQINLSAVTEEQIFKLRKKAYRRFYLKPKRLFRIFSLIPNKTNMLPFLTLLFARRAYAR</sequence>
<dbReference type="SFLD" id="SFLDG01082">
    <property type="entry name" value="B12-binding_domain_containing"/>
    <property type="match status" value="1"/>
</dbReference>
<keyword evidence="6" id="KW-0408">Iron</keyword>
<dbReference type="SUPFAM" id="SSF102114">
    <property type="entry name" value="Radical SAM enzymes"/>
    <property type="match status" value="1"/>
</dbReference>
<accession>A0A518CWM2</accession>
<evidence type="ECO:0000256" key="3">
    <source>
        <dbReference type="ARBA" id="ARBA00022679"/>
    </source>
</evidence>
<dbReference type="EC" id="2.-.-.-" evidence="10"/>
<dbReference type="OrthoDB" id="9801424at2"/>
<dbReference type="EMBL" id="CP036290">
    <property type="protein sequence ID" value="QDU83632.1"/>
    <property type="molecule type" value="Genomic_DNA"/>
</dbReference>
<dbReference type="RefSeq" id="WP_145183678.1">
    <property type="nucleotide sequence ID" value="NZ_CP036290.1"/>
</dbReference>
<keyword evidence="5" id="KW-0479">Metal-binding</keyword>
<feature type="domain" description="B12-binding" evidence="8">
    <location>
        <begin position="7"/>
        <end position="140"/>
    </location>
</feature>
<dbReference type="PROSITE" id="PS51918">
    <property type="entry name" value="RADICAL_SAM"/>
    <property type="match status" value="1"/>
</dbReference>
<evidence type="ECO:0000259" key="9">
    <source>
        <dbReference type="PROSITE" id="PS51918"/>
    </source>
</evidence>
<dbReference type="Gene3D" id="3.40.50.280">
    <property type="entry name" value="Cobalamin-binding domain"/>
    <property type="match status" value="1"/>
</dbReference>
<dbReference type="InterPro" id="IPR023404">
    <property type="entry name" value="rSAM_horseshoe"/>
</dbReference>
<dbReference type="InterPro" id="IPR051198">
    <property type="entry name" value="BchE-like"/>
</dbReference>
<dbReference type="PROSITE" id="PS51332">
    <property type="entry name" value="B12_BINDING"/>
    <property type="match status" value="1"/>
</dbReference>
<dbReference type="Pfam" id="PF02310">
    <property type="entry name" value="B12-binding"/>
    <property type="match status" value="1"/>
</dbReference>
<evidence type="ECO:0000313" key="10">
    <source>
        <dbReference type="EMBL" id="QDU83632.1"/>
    </source>
</evidence>
<dbReference type="GO" id="GO:0031419">
    <property type="term" value="F:cobalamin binding"/>
    <property type="evidence" value="ECO:0007669"/>
    <property type="project" value="InterPro"/>
</dbReference>
<organism evidence="10 11">
    <name type="scientific">Rohdeia mirabilis</name>
    <dbReference type="NCBI Taxonomy" id="2528008"/>
    <lineage>
        <taxon>Bacteria</taxon>
        <taxon>Pseudomonadati</taxon>
        <taxon>Planctomycetota</taxon>
        <taxon>Planctomycetia</taxon>
        <taxon>Planctomycetia incertae sedis</taxon>
        <taxon>Rohdeia</taxon>
    </lineage>
</organism>
<dbReference type="InterPro" id="IPR058240">
    <property type="entry name" value="rSAM_sf"/>
</dbReference>
<dbReference type="Gene3D" id="3.80.30.20">
    <property type="entry name" value="tm_1862 like domain"/>
    <property type="match status" value="1"/>
</dbReference>
<dbReference type="PANTHER" id="PTHR43409">
    <property type="entry name" value="ANAEROBIC MAGNESIUM-PROTOPORPHYRIN IX MONOMETHYL ESTER CYCLASE-RELATED"/>
    <property type="match status" value="1"/>
</dbReference>
<dbReference type="GO" id="GO:0046872">
    <property type="term" value="F:metal ion binding"/>
    <property type="evidence" value="ECO:0007669"/>
    <property type="project" value="UniProtKB-KW"/>
</dbReference>
<dbReference type="CDD" id="cd02068">
    <property type="entry name" value="radical_SAM_B12_BD"/>
    <property type="match status" value="1"/>
</dbReference>
<evidence type="ECO:0000256" key="7">
    <source>
        <dbReference type="ARBA" id="ARBA00023014"/>
    </source>
</evidence>